<protein>
    <submittedName>
        <fullName evidence="2">Uncharacterized protein</fullName>
    </submittedName>
</protein>
<dbReference type="Proteomes" id="UP000245539">
    <property type="component" value="Unassembled WGS sequence"/>
</dbReference>
<dbReference type="RefSeq" id="WP_109839598.1">
    <property type="nucleotide sequence ID" value="NZ_QGKM01000087.1"/>
</dbReference>
<keyword evidence="1" id="KW-0732">Signal</keyword>
<comment type="caution">
    <text evidence="2">The sequence shown here is derived from an EMBL/GenBank/DDBJ whole genome shotgun (WGS) entry which is preliminary data.</text>
</comment>
<keyword evidence="3" id="KW-1185">Reference proteome</keyword>
<name>A0A317C270_9GAMM</name>
<reference evidence="2 3" key="1">
    <citation type="submission" date="2018-05" db="EMBL/GenBank/DDBJ databases">
        <title>Leucothrix arctica sp. nov., isolated from Arctic seawater.</title>
        <authorList>
            <person name="Choi A."/>
            <person name="Baek K."/>
        </authorList>
    </citation>
    <scope>NUCLEOTIDE SEQUENCE [LARGE SCALE GENOMIC DNA]</scope>
    <source>
        <strain evidence="2 3">JCM 18388</strain>
    </source>
</reference>
<evidence type="ECO:0000313" key="3">
    <source>
        <dbReference type="Proteomes" id="UP000245539"/>
    </source>
</evidence>
<proteinExistence type="predicted"/>
<dbReference type="EMBL" id="QGKM01000087">
    <property type="protein sequence ID" value="PWQ92449.1"/>
    <property type="molecule type" value="Genomic_DNA"/>
</dbReference>
<evidence type="ECO:0000313" key="2">
    <source>
        <dbReference type="EMBL" id="PWQ92449.1"/>
    </source>
</evidence>
<sequence>MNISANSLVKICSLSFLITVLSSFLSVSLAADYSITLKGNNNESFDIGVITTKATEDNRTGYDIKWKTDQFEDHFLSMRPFKCLSGGEKLWCHTPYPYEIKRQLVGDDVTDLEYDLIFVWKPEGEYGINLWNGVYYQLEPTEFGWKGVMQDYDLNILGIPPAAGELRPILKKDLHESSTEDHFLPFIEIRKTQ</sequence>
<evidence type="ECO:0000256" key="1">
    <source>
        <dbReference type="SAM" id="SignalP"/>
    </source>
</evidence>
<dbReference type="OrthoDB" id="7987888at2"/>
<gene>
    <name evidence="2" type="ORF">DKW60_20860</name>
</gene>
<feature type="signal peptide" evidence="1">
    <location>
        <begin position="1"/>
        <end position="30"/>
    </location>
</feature>
<feature type="chain" id="PRO_5016408716" evidence="1">
    <location>
        <begin position="31"/>
        <end position="193"/>
    </location>
</feature>
<organism evidence="2 3">
    <name type="scientific">Leucothrix pacifica</name>
    <dbReference type="NCBI Taxonomy" id="1247513"/>
    <lineage>
        <taxon>Bacteria</taxon>
        <taxon>Pseudomonadati</taxon>
        <taxon>Pseudomonadota</taxon>
        <taxon>Gammaproteobacteria</taxon>
        <taxon>Thiotrichales</taxon>
        <taxon>Thiotrichaceae</taxon>
        <taxon>Leucothrix</taxon>
    </lineage>
</organism>
<dbReference type="AlphaFoldDB" id="A0A317C270"/>
<accession>A0A317C270</accession>